<accession>A0ABD0JTQ2</accession>
<proteinExistence type="predicted"/>
<protein>
    <submittedName>
        <fullName evidence="1">Uncharacterized protein</fullName>
    </submittedName>
</protein>
<name>A0ABD0JTQ2_9CAEN</name>
<sequence length="75" mass="8230">MCRPASACRNDARIRSQLVWLASVKPHYYALISKLGGRNSSFTSPVIPVAGGRKTSSAQRPFGPEVRCPLNNRMV</sequence>
<feature type="non-terminal residue" evidence="1">
    <location>
        <position position="75"/>
    </location>
</feature>
<comment type="caution">
    <text evidence="1">The sequence shown here is derived from an EMBL/GenBank/DDBJ whole genome shotgun (WGS) entry which is preliminary data.</text>
</comment>
<keyword evidence="2" id="KW-1185">Reference proteome</keyword>
<gene>
    <name evidence="1" type="ORF">BaRGS_00030562</name>
</gene>
<dbReference type="Proteomes" id="UP001519460">
    <property type="component" value="Unassembled WGS sequence"/>
</dbReference>
<evidence type="ECO:0000313" key="1">
    <source>
        <dbReference type="EMBL" id="KAK7478201.1"/>
    </source>
</evidence>
<organism evidence="1 2">
    <name type="scientific">Batillaria attramentaria</name>
    <dbReference type="NCBI Taxonomy" id="370345"/>
    <lineage>
        <taxon>Eukaryota</taxon>
        <taxon>Metazoa</taxon>
        <taxon>Spiralia</taxon>
        <taxon>Lophotrochozoa</taxon>
        <taxon>Mollusca</taxon>
        <taxon>Gastropoda</taxon>
        <taxon>Caenogastropoda</taxon>
        <taxon>Sorbeoconcha</taxon>
        <taxon>Cerithioidea</taxon>
        <taxon>Batillariidae</taxon>
        <taxon>Batillaria</taxon>
    </lineage>
</organism>
<dbReference type="EMBL" id="JACVVK020000331">
    <property type="protein sequence ID" value="KAK7478201.1"/>
    <property type="molecule type" value="Genomic_DNA"/>
</dbReference>
<reference evidence="1 2" key="1">
    <citation type="journal article" date="2023" name="Sci. Data">
        <title>Genome assembly of the Korean intertidal mud-creeper Batillaria attramentaria.</title>
        <authorList>
            <person name="Patra A.K."/>
            <person name="Ho P.T."/>
            <person name="Jun S."/>
            <person name="Lee S.J."/>
            <person name="Kim Y."/>
            <person name="Won Y.J."/>
        </authorList>
    </citation>
    <scope>NUCLEOTIDE SEQUENCE [LARGE SCALE GENOMIC DNA]</scope>
    <source>
        <strain evidence="1">Wonlab-2016</strain>
    </source>
</reference>
<dbReference type="AlphaFoldDB" id="A0ABD0JTQ2"/>
<evidence type="ECO:0000313" key="2">
    <source>
        <dbReference type="Proteomes" id="UP001519460"/>
    </source>
</evidence>